<dbReference type="EMBL" id="KZ805325">
    <property type="protein sequence ID" value="PVI03970.1"/>
    <property type="molecule type" value="Genomic_DNA"/>
</dbReference>
<dbReference type="AlphaFoldDB" id="A0A2V1E441"/>
<evidence type="ECO:0000313" key="3">
    <source>
        <dbReference type="Proteomes" id="UP000244855"/>
    </source>
</evidence>
<feature type="compositionally biased region" description="Low complexity" evidence="1">
    <location>
        <begin position="179"/>
        <end position="192"/>
    </location>
</feature>
<feature type="compositionally biased region" description="Polar residues" evidence="1">
    <location>
        <begin position="160"/>
        <end position="169"/>
    </location>
</feature>
<accession>A0A2V1E441</accession>
<feature type="compositionally biased region" description="Polar residues" evidence="1">
    <location>
        <begin position="227"/>
        <end position="242"/>
    </location>
</feature>
<reference evidence="2 3" key="1">
    <citation type="journal article" date="2018" name="Sci. Rep.">
        <title>Comparative genomics provides insights into the lifestyle and reveals functional heterogeneity of dark septate endophytic fungi.</title>
        <authorList>
            <person name="Knapp D.G."/>
            <person name="Nemeth J.B."/>
            <person name="Barry K."/>
            <person name="Hainaut M."/>
            <person name="Henrissat B."/>
            <person name="Johnson J."/>
            <person name="Kuo A."/>
            <person name="Lim J.H.P."/>
            <person name="Lipzen A."/>
            <person name="Nolan M."/>
            <person name="Ohm R.A."/>
            <person name="Tamas L."/>
            <person name="Grigoriev I.V."/>
            <person name="Spatafora J.W."/>
            <person name="Nagy L.G."/>
            <person name="Kovacs G.M."/>
        </authorList>
    </citation>
    <scope>NUCLEOTIDE SEQUENCE [LARGE SCALE GENOMIC DNA]</scope>
    <source>
        <strain evidence="2 3">DSE2036</strain>
    </source>
</reference>
<evidence type="ECO:0000313" key="2">
    <source>
        <dbReference type="EMBL" id="PVI03970.1"/>
    </source>
</evidence>
<keyword evidence="3" id="KW-1185">Reference proteome</keyword>
<proteinExistence type="predicted"/>
<gene>
    <name evidence="2" type="ORF">DM02DRAFT_207979</name>
</gene>
<organism evidence="2 3">
    <name type="scientific">Periconia macrospinosa</name>
    <dbReference type="NCBI Taxonomy" id="97972"/>
    <lineage>
        <taxon>Eukaryota</taxon>
        <taxon>Fungi</taxon>
        <taxon>Dikarya</taxon>
        <taxon>Ascomycota</taxon>
        <taxon>Pezizomycotina</taxon>
        <taxon>Dothideomycetes</taxon>
        <taxon>Pleosporomycetidae</taxon>
        <taxon>Pleosporales</taxon>
        <taxon>Massarineae</taxon>
        <taxon>Periconiaceae</taxon>
        <taxon>Periconia</taxon>
    </lineage>
</organism>
<dbReference type="Proteomes" id="UP000244855">
    <property type="component" value="Unassembled WGS sequence"/>
</dbReference>
<feature type="compositionally biased region" description="Low complexity" evidence="1">
    <location>
        <begin position="243"/>
        <end position="252"/>
    </location>
</feature>
<feature type="region of interest" description="Disordered" evidence="1">
    <location>
        <begin position="138"/>
        <end position="292"/>
    </location>
</feature>
<feature type="compositionally biased region" description="Basic residues" evidence="1">
    <location>
        <begin position="253"/>
        <end position="270"/>
    </location>
</feature>
<evidence type="ECO:0000256" key="1">
    <source>
        <dbReference type="SAM" id="MobiDB-lite"/>
    </source>
</evidence>
<protein>
    <submittedName>
        <fullName evidence="2">Uncharacterized protein</fullName>
    </submittedName>
</protein>
<name>A0A2V1E441_9PLEO</name>
<sequence length="292" mass="34291">MLLDSVENKKFEEALGAKTSIFRDRNGFIYIMGVGTTTSGENILAVLVGNKSKESLPGARYLVTDGIKCWRMSSEQFARHEYKSPPFEFINSEVLLQVLVKHNFFQHGVTVPYFLEVGSRTYSDKLLECAQEYDKYKRQQNVPQSHRLETGVLPQRRETQQPNQPYQPNRTPPFRPRYQSNQQNQLQAQSPQHRQPNFPPHSGYWSHPTSSDRANFAPESAYRPTDTHPSILNQSNPRYQANQSPIPHQSHQPQHRRRRHQPRHRRRRFQSHQNNPSPQFNNRPPFDWQNRQ</sequence>